<accession>A0AAW1ASI4</accession>
<keyword evidence="7" id="KW-0472">Membrane</keyword>
<feature type="disulfide bond" evidence="6">
    <location>
        <begin position="164"/>
        <end position="178"/>
    </location>
</feature>
<dbReference type="GO" id="GO:0009887">
    <property type="term" value="P:animal organ morphogenesis"/>
    <property type="evidence" value="ECO:0007669"/>
    <property type="project" value="TreeGrafter"/>
</dbReference>
<keyword evidence="3 6" id="KW-1015">Disulfide bond</keyword>
<keyword evidence="5 6" id="KW-0424">Laminin EGF-like domain</keyword>
<evidence type="ECO:0000256" key="7">
    <source>
        <dbReference type="SAM" id="Phobius"/>
    </source>
</evidence>
<dbReference type="SMART" id="SM00181">
    <property type="entry name" value="EGF"/>
    <property type="match status" value="3"/>
</dbReference>
<feature type="disulfide bond" evidence="6">
    <location>
        <begin position="39"/>
        <end position="56"/>
    </location>
</feature>
<dbReference type="InterPro" id="IPR050440">
    <property type="entry name" value="Laminin/Netrin_ECM"/>
</dbReference>
<keyword evidence="7" id="KW-0812">Transmembrane</keyword>
<evidence type="ECO:0000256" key="3">
    <source>
        <dbReference type="ARBA" id="ARBA00023157"/>
    </source>
</evidence>
<dbReference type="EMBL" id="JAOTOJ010000016">
    <property type="protein sequence ID" value="KAK9392451.1"/>
    <property type="molecule type" value="Genomic_DNA"/>
</dbReference>
<proteinExistence type="predicted"/>
<dbReference type="GO" id="GO:0005604">
    <property type="term" value="C:basement membrane"/>
    <property type="evidence" value="ECO:0007669"/>
    <property type="project" value="UniProtKB-ARBA"/>
</dbReference>
<evidence type="ECO:0000259" key="8">
    <source>
        <dbReference type="PROSITE" id="PS50027"/>
    </source>
</evidence>
<dbReference type="InterPro" id="IPR002049">
    <property type="entry name" value="LE_dom"/>
</dbReference>
<dbReference type="PANTHER" id="PTHR10574:SF406">
    <property type="entry name" value="LAMININ SUBUNIT ALPHA 5"/>
    <property type="match status" value="1"/>
</dbReference>
<dbReference type="Gene3D" id="2.10.25.10">
    <property type="entry name" value="Laminin"/>
    <property type="match status" value="3"/>
</dbReference>
<evidence type="ECO:0000256" key="1">
    <source>
        <dbReference type="ARBA" id="ARBA00022729"/>
    </source>
</evidence>
<dbReference type="AlphaFoldDB" id="A0AAW1ASI4"/>
<protein>
    <submittedName>
        <fullName evidence="9">Multiple epidermal growth factor-like domains protein 9</fullName>
    </submittedName>
</protein>
<reference evidence="9 10" key="1">
    <citation type="journal article" date="2024" name="Proc. Natl. Acad. Sci. U.S.A.">
        <title>The genetic regulatory architecture and epigenomic basis for age-related changes in rattlesnake venom.</title>
        <authorList>
            <person name="Hogan M.P."/>
            <person name="Holding M.L."/>
            <person name="Nystrom G.S."/>
            <person name="Colston T.J."/>
            <person name="Bartlett D.A."/>
            <person name="Mason A.J."/>
            <person name="Ellsworth S.A."/>
            <person name="Rautsaw R.M."/>
            <person name="Lawrence K.C."/>
            <person name="Strickland J.L."/>
            <person name="He B."/>
            <person name="Fraser P."/>
            <person name="Margres M.J."/>
            <person name="Gilbert D.M."/>
            <person name="Gibbs H.L."/>
            <person name="Parkinson C.L."/>
            <person name="Rokyta D.R."/>
        </authorList>
    </citation>
    <scope>NUCLEOTIDE SEQUENCE [LARGE SCALE GENOMIC DNA]</scope>
    <source>
        <strain evidence="9">DRR0105</strain>
    </source>
</reference>
<dbReference type="Proteomes" id="UP001474421">
    <property type="component" value="Unassembled WGS sequence"/>
</dbReference>
<dbReference type="PANTHER" id="PTHR10574">
    <property type="entry name" value="NETRIN/LAMININ-RELATED"/>
    <property type="match status" value="1"/>
</dbReference>
<evidence type="ECO:0000313" key="10">
    <source>
        <dbReference type="Proteomes" id="UP001474421"/>
    </source>
</evidence>
<keyword evidence="7" id="KW-1133">Transmembrane helix</keyword>
<sequence length="365" mass="39416">MNSIGGKEKKRKESHNCRKTTEPVMATYIAGGKDVFCNCSSVGSTSLGECNSTGHCPCHPGYTGPSCDRCEDGYYLGQPAQRCLPCECHLEDSVSSSCNNLGRCQCKAGATGIKCLQCQEGFSKFNGTTCQPCQCNNHSLQCDPLTGACLNCHGNTEGTHCENCKGRFYRNHSQLHECLRCPCSTEFSSGSCQIKPGQQTPTCDQCRPGYVGPSLADTGNASVASTTQLGPHCEKCQEGYIKLLEGGNCTKEESTPAPRLIPAAPKFNIIILTVIIILVVLLMGFVGAVYMYREYQNRKLNAPFWTIELKEDNISFSSYHDSIPNADISGLLEDDGNEVAPNGQLTLTTAHAQLQSVTNAKLASF</sequence>
<dbReference type="InterPro" id="IPR000742">
    <property type="entry name" value="EGF"/>
</dbReference>
<keyword evidence="1" id="KW-0732">Signal</keyword>
<evidence type="ECO:0000256" key="5">
    <source>
        <dbReference type="ARBA" id="ARBA00023292"/>
    </source>
</evidence>
<comment type="caution">
    <text evidence="9">The sequence shown here is derived from an EMBL/GenBank/DDBJ whole genome shotgun (WGS) entry which is preliminary data.</text>
</comment>
<evidence type="ECO:0000313" key="9">
    <source>
        <dbReference type="EMBL" id="KAK9392451.1"/>
    </source>
</evidence>
<feature type="disulfide bond" evidence="6">
    <location>
        <begin position="86"/>
        <end position="98"/>
    </location>
</feature>
<dbReference type="SMART" id="SM00180">
    <property type="entry name" value="EGF_Lam"/>
    <property type="match status" value="4"/>
</dbReference>
<feature type="domain" description="Laminin EGF-like" evidence="8">
    <location>
        <begin position="86"/>
        <end position="132"/>
    </location>
</feature>
<feature type="disulfide bond" evidence="6">
    <location>
        <begin position="106"/>
        <end position="115"/>
    </location>
</feature>
<dbReference type="PRINTS" id="PR00011">
    <property type="entry name" value="EGFLAMININ"/>
</dbReference>
<feature type="domain" description="Laminin EGF-like" evidence="8">
    <location>
        <begin position="37"/>
        <end position="85"/>
    </location>
</feature>
<dbReference type="PROSITE" id="PS50027">
    <property type="entry name" value="EGF_LAM_2"/>
    <property type="match status" value="3"/>
</dbReference>
<evidence type="ECO:0000256" key="4">
    <source>
        <dbReference type="ARBA" id="ARBA00023180"/>
    </source>
</evidence>
<dbReference type="CDD" id="cd00055">
    <property type="entry name" value="EGF_Lam"/>
    <property type="match status" value="3"/>
</dbReference>
<comment type="caution">
    <text evidence="6">Lacks conserved residue(s) required for the propagation of feature annotation.</text>
</comment>
<feature type="domain" description="Laminin EGF-like" evidence="8">
    <location>
        <begin position="133"/>
        <end position="180"/>
    </location>
</feature>
<dbReference type="FunFam" id="2.10.25.10:FF:000188">
    <property type="entry name" value="Laminin subunit gamma 2"/>
    <property type="match status" value="2"/>
</dbReference>
<name>A0AAW1ASI4_CROAD</name>
<feature type="disulfide bond" evidence="6">
    <location>
        <begin position="58"/>
        <end position="67"/>
    </location>
</feature>
<dbReference type="SUPFAM" id="SSF57196">
    <property type="entry name" value="EGF/Laminin"/>
    <property type="match status" value="2"/>
</dbReference>
<dbReference type="PROSITE" id="PS01248">
    <property type="entry name" value="EGF_LAM_1"/>
    <property type="match status" value="2"/>
</dbReference>
<dbReference type="GO" id="GO:0009888">
    <property type="term" value="P:tissue development"/>
    <property type="evidence" value="ECO:0007669"/>
    <property type="project" value="TreeGrafter"/>
</dbReference>
<keyword evidence="2" id="KW-0677">Repeat</keyword>
<organism evidence="9 10">
    <name type="scientific">Crotalus adamanteus</name>
    <name type="common">Eastern diamondback rattlesnake</name>
    <dbReference type="NCBI Taxonomy" id="8729"/>
    <lineage>
        <taxon>Eukaryota</taxon>
        <taxon>Metazoa</taxon>
        <taxon>Chordata</taxon>
        <taxon>Craniata</taxon>
        <taxon>Vertebrata</taxon>
        <taxon>Euteleostomi</taxon>
        <taxon>Lepidosauria</taxon>
        <taxon>Squamata</taxon>
        <taxon>Bifurcata</taxon>
        <taxon>Unidentata</taxon>
        <taxon>Episquamata</taxon>
        <taxon>Toxicofera</taxon>
        <taxon>Serpentes</taxon>
        <taxon>Colubroidea</taxon>
        <taxon>Viperidae</taxon>
        <taxon>Crotalinae</taxon>
        <taxon>Crotalus</taxon>
    </lineage>
</organism>
<keyword evidence="4" id="KW-0325">Glycoprotein</keyword>
<dbReference type="Pfam" id="PF00053">
    <property type="entry name" value="EGF_laminin"/>
    <property type="match status" value="3"/>
</dbReference>
<evidence type="ECO:0000256" key="6">
    <source>
        <dbReference type="PROSITE-ProRule" id="PRU00460"/>
    </source>
</evidence>
<evidence type="ECO:0000256" key="2">
    <source>
        <dbReference type="ARBA" id="ARBA00022737"/>
    </source>
</evidence>
<gene>
    <name evidence="9" type="ORF">NXF25_017295</name>
</gene>
<keyword evidence="10" id="KW-1185">Reference proteome</keyword>
<feature type="transmembrane region" description="Helical" evidence="7">
    <location>
        <begin position="269"/>
        <end position="292"/>
    </location>
</feature>
<feature type="disulfide bond" evidence="6">
    <location>
        <begin position="152"/>
        <end position="161"/>
    </location>
</feature>